<feature type="region of interest" description="Disordered" evidence="1">
    <location>
        <begin position="1"/>
        <end position="24"/>
    </location>
</feature>
<protein>
    <submittedName>
        <fullName evidence="2">HV1PST</fullName>
    </submittedName>
</protein>
<proteinExistence type="predicted"/>
<feature type="compositionally biased region" description="Basic residues" evidence="1">
    <location>
        <begin position="107"/>
        <end position="124"/>
    </location>
</feature>
<accession>Q9SWT7</accession>
<feature type="region of interest" description="Disordered" evidence="1">
    <location>
        <begin position="76"/>
        <end position="206"/>
    </location>
</feature>
<name>Q9SWT7_HORVU</name>
<evidence type="ECO:0000313" key="2">
    <source>
        <dbReference type="EMBL" id="AAD46470.1"/>
    </source>
</evidence>
<feature type="compositionally biased region" description="Low complexity" evidence="1">
    <location>
        <begin position="164"/>
        <end position="178"/>
    </location>
</feature>
<feature type="compositionally biased region" description="Acidic residues" evidence="1">
    <location>
        <begin position="184"/>
        <end position="193"/>
    </location>
</feature>
<feature type="compositionally biased region" description="Basic residues" evidence="1">
    <location>
        <begin position="131"/>
        <end position="143"/>
    </location>
</feature>
<sequence length="206" mass="21440">MVHAGGSSSGVGSAPESNWPNSLDQPATEELYRLGLLVPPGCRLVKPWRISKDGYPTKGDPATVEEFAPTAAVGITSAAVTPSGTARATTPSSRSSARGGGRLSPSPRRRPCRFPRSSTYRRSRSSSTRTATRRHVGAARRPARLSGDGGGRRGSEAAREEAEIAVAIQAAQALGAADPQPVAGDDDDDDDWDGLAVSSDNDDDSD</sequence>
<feature type="compositionally biased region" description="Polar residues" evidence="1">
    <location>
        <begin position="15"/>
        <end position="24"/>
    </location>
</feature>
<dbReference type="AlphaFoldDB" id="Q9SWT7"/>
<evidence type="ECO:0000256" key="1">
    <source>
        <dbReference type="SAM" id="MobiDB-lite"/>
    </source>
</evidence>
<organism evidence="2">
    <name type="scientific">Hordeum vulgare</name>
    <name type="common">Barley</name>
    <dbReference type="NCBI Taxonomy" id="4513"/>
    <lineage>
        <taxon>Eukaryota</taxon>
        <taxon>Viridiplantae</taxon>
        <taxon>Streptophyta</taxon>
        <taxon>Embryophyta</taxon>
        <taxon>Tracheophyta</taxon>
        <taxon>Spermatophyta</taxon>
        <taxon>Magnoliopsida</taxon>
        <taxon>Liliopsida</taxon>
        <taxon>Poales</taxon>
        <taxon>Poaceae</taxon>
        <taxon>BOP clade</taxon>
        <taxon>Pooideae</taxon>
        <taxon>Triticodae</taxon>
        <taxon>Triticeae</taxon>
        <taxon>Hordeinae</taxon>
        <taxon>Hordeum</taxon>
    </lineage>
</organism>
<dbReference type="EMBL" id="AF108009">
    <property type="protein sequence ID" value="AAD46470.1"/>
    <property type="molecule type" value="Genomic_DNA"/>
</dbReference>
<gene>
    <name evidence="2" type="primary">Hv1Pst</name>
</gene>
<feature type="compositionally biased region" description="Low complexity" evidence="1">
    <location>
        <begin position="81"/>
        <end position="97"/>
    </location>
</feature>
<feature type="compositionally biased region" description="Basic and acidic residues" evidence="1">
    <location>
        <begin position="150"/>
        <end position="162"/>
    </location>
</feature>
<reference evidence="2" key="1">
    <citation type="journal article" date="1999" name="Proc. Natl. Acad. Sci. U.S.A.">
        <title>High gene density is conserved at syntenic loci of small and large grass genomes.</title>
        <authorList>
            <person name="Feuillet C."/>
            <person name="Keller B."/>
        </authorList>
    </citation>
    <scope>NUCLEOTIDE SEQUENCE</scope>
</reference>